<comment type="catalytic activity">
    <reaction evidence="8">
        <text>D-galactose(in) = D-galactose(out)</text>
        <dbReference type="Rhea" id="RHEA:34915"/>
        <dbReference type="ChEBI" id="CHEBI:4139"/>
    </reaction>
    <physiologicalReaction direction="right-to-left" evidence="8">
        <dbReference type="Rhea" id="RHEA:34917"/>
    </physiologicalReaction>
</comment>
<dbReference type="PANTHER" id="PTHR48023:SF4">
    <property type="entry name" value="D-XYLOSE-PROTON SYMPORTER-LIKE 2"/>
    <property type="match status" value="1"/>
</dbReference>
<feature type="transmembrane region" description="Helical" evidence="16">
    <location>
        <begin position="89"/>
        <end position="108"/>
    </location>
</feature>
<dbReference type="SUPFAM" id="SSF103473">
    <property type="entry name" value="MFS general substrate transporter"/>
    <property type="match status" value="1"/>
</dbReference>
<feature type="transmembrane region" description="Helical" evidence="16">
    <location>
        <begin position="334"/>
        <end position="357"/>
    </location>
</feature>
<dbReference type="GO" id="GO:0022857">
    <property type="term" value="F:transmembrane transporter activity"/>
    <property type="evidence" value="ECO:0007669"/>
    <property type="project" value="InterPro"/>
</dbReference>
<dbReference type="GO" id="GO:0016020">
    <property type="term" value="C:membrane"/>
    <property type="evidence" value="ECO:0007669"/>
    <property type="project" value="UniProtKB-SubCell"/>
</dbReference>
<comment type="subcellular location">
    <subcellularLocation>
        <location evidence="1">Membrane</location>
        <topology evidence="1">Multi-pass membrane protein</topology>
    </subcellularLocation>
</comment>
<keyword evidence="19" id="KW-1185">Reference proteome</keyword>
<comment type="catalytic activity">
    <reaction evidence="12">
        <text>D-glucosamine(out) = D-glucosamine(in)</text>
        <dbReference type="Rhea" id="RHEA:78423"/>
        <dbReference type="ChEBI" id="CHEBI:58723"/>
    </reaction>
    <physiologicalReaction direction="left-to-right" evidence="12">
        <dbReference type="Rhea" id="RHEA:78424"/>
    </physiologicalReaction>
</comment>
<dbReference type="InterPro" id="IPR005828">
    <property type="entry name" value="MFS_sugar_transport-like"/>
</dbReference>
<dbReference type="PROSITE" id="PS00216">
    <property type="entry name" value="SUGAR_TRANSPORT_1"/>
    <property type="match status" value="1"/>
</dbReference>
<feature type="transmembrane region" description="Helical" evidence="16">
    <location>
        <begin position="372"/>
        <end position="397"/>
    </location>
</feature>
<evidence type="ECO:0000256" key="11">
    <source>
        <dbReference type="ARBA" id="ARBA00044662"/>
    </source>
</evidence>
<feature type="transmembrane region" description="Helical" evidence="16">
    <location>
        <begin position="154"/>
        <end position="174"/>
    </location>
</feature>
<evidence type="ECO:0000259" key="17">
    <source>
        <dbReference type="PROSITE" id="PS50850"/>
    </source>
</evidence>
<keyword evidence="4 15" id="KW-0813">Transport</keyword>
<accession>A0A1E7FDJ9</accession>
<evidence type="ECO:0000256" key="1">
    <source>
        <dbReference type="ARBA" id="ARBA00004141"/>
    </source>
</evidence>
<evidence type="ECO:0000256" key="7">
    <source>
        <dbReference type="ARBA" id="ARBA00023136"/>
    </source>
</evidence>
<dbReference type="EMBL" id="KV784358">
    <property type="protein sequence ID" value="OEU16227.1"/>
    <property type="molecule type" value="Genomic_DNA"/>
</dbReference>
<feature type="transmembrane region" description="Helical" evidence="16">
    <location>
        <begin position="57"/>
        <end position="77"/>
    </location>
</feature>
<evidence type="ECO:0000256" key="3">
    <source>
        <dbReference type="ARBA" id="ARBA00011738"/>
    </source>
</evidence>
<name>A0A1E7FDJ9_9STRA</name>
<dbReference type="OrthoDB" id="6612291at2759"/>
<dbReference type="InParanoid" id="A0A1E7FDJ9"/>
<feature type="transmembrane region" description="Helical" evidence="16">
    <location>
        <begin position="306"/>
        <end position="327"/>
    </location>
</feature>
<feature type="transmembrane region" description="Helical" evidence="16">
    <location>
        <begin position="120"/>
        <end position="142"/>
    </location>
</feature>
<comment type="catalytic activity">
    <reaction evidence="13">
        <text>D-fructose(out) = D-fructose(in)</text>
        <dbReference type="Rhea" id="RHEA:60372"/>
        <dbReference type="ChEBI" id="CHEBI:37721"/>
    </reaction>
    <physiologicalReaction direction="left-to-right" evidence="13">
        <dbReference type="Rhea" id="RHEA:60373"/>
    </physiologicalReaction>
</comment>
<evidence type="ECO:0000313" key="19">
    <source>
        <dbReference type="Proteomes" id="UP000095751"/>
    </source>
</evidence>
<feature type="transmembrane region" description="Helical" evidence="16">
    <location>
        <begin position="269"/>
        <end position="286"/>
    </location>
</feature>
<evidence type="ECO:0000256" key="5">
    <source>
        <dbReference type="ARBA" id="ARBA00022692"/>
    </source>
</evidence>
<feature type="domain" description="Major facilitator superfamily (MFS) profile" evidence="17">
    <location>
        <begin position="9"/>
        <end position="463"/>
    </location>
</feature>
<evidence type="ECO:0000256" key="10">
    <source>
        <dbReference type="ARBA" id="ARBA00044656"/>
    </source>
</evidence>
<gene>
    <name evidence="18" type="ORF">FRACYDRAFT_208105</name>
</gene>
<evidence type="ECO:0000256" key="13">
    <source>
        <dbReference type="ARBA" id="ARBA00044710"/>
    </source>
</evidence>
<evidence type="ECO:0000256" key="9">
    <source>
        <dbReference type="ARBA" id="ARBA00044648"/>
    </source>
</evidence>
<evidence type="ECO:0000256" key="12">
    <source>
        <dbReference type="ARBA" id="ARBA00044668"/>
    </source>
</evidence>
<dbReference type="GO" id="GO:1904659">
    <property type="term" value="P:D-glucose transmembrane transport"/>
    <property type="evidence" value="ECO:0007669"/>
    <property type="project" value="TreeGrafter"/>
</dbReference>
<dbReference type="KEGG" id="fcy:FRACYDRAFT_208105"/>
<dbReference type="Pfam" id="PF00083">
    <property type="entry name" value="Sugar_tr"/>
    <property type="match status" value="1"/>
</dbReference>
<evidence type="ECO:0000256" key="15">
    <source>
        <dbReference type="RuleBase" id="RU003346"/>
    </source>
</evidence>
<evidence type="ECO:0000256" key="8">
    <source>
        <dbReference type="ARBA" id="ARBA00044637"/>
    </source>
</evidence>
<feature type="transmembrane region" description="Helical" evidence="16">
    <location>
        <begin position="437"/>
        <end position="455"/>
    </location>
</feature>
<dbReference type="Proteomes" id="UP000095751">
    <property type="component" value="Unassembled WGS sequence"/>
</dbReference>
<comment type="subunit">
    <text evidence="3">Homodimer.</text>
</comment>
<dbReference type="InterPro" id="IPR050820">
    <property type="entry name" value="MFS_Sugar_Transporter"/>
</dbReference>
<comment type="catalytic activity">
    <reaction evidence="9">
        <text>D-glucose(out) = D-glucose(in)</text>
        <dbReference type="Rhea" id="RHEA:60376"/>
        <dbReference type="ChEBI" id="CHEBI:4167"/>
    </reaction>
    <physiologicalReaction direction="left-to-right" evidence="9">
        <dbReference type="Rhea" id="RHEA:60377"/>
    </physiologicalReaction>
</comment>
<feature type="transmembrane region" description="Helical" evidence="16">
    <location>
        <begin position="409"/>
        <end position="431"/>
    </location>
</feature>
<organism evidence="18 19">
    <name type="scientific">Fragilariopsis cylindrus CCMP1102</name>
    <dbReference type="NCBI Taxonomy" id="635003"/>
    <lineage>
        <taxon>Eukaryota</taxon>
        <taxon>Sar</taxon>
        <taxon>Stramenopiles</taxon>
        <taxon>Ochrophyta</taxon>
        <taxon>Bacillariophyta</taxon>
        <taxon>Bacillariophyceae</taxon>
        <taxon>Bacillariophycidae</taxon>
        <taxon>Bacillariales</taxon>
        <taxon>Bacillariaceae</taxon>
        <taxon>Fragilariopsis</taxon>
    </lineage>
</organism>
<sequence length="538" mass="59668">MNIFGLFLVFLTPMLGGFLYGFDIGATSFVLDMLLNPFVISDKTVWWTELSSTQQGLIVSGLSLGALIGSHIIFMYLSEKIGRRMELRLCSIFYIVGSIFNVMSGTIVKDSITLGFFSLFVGRLLYGIGVSFVMHGAPAYLAEMSPHKIRGAVVSAKETVIVGGIVVGYTVGNWVSKNPLNSWTNLYGICGLLAIPMFVLTYYIPRSKRWLIMHGLNKEAYESMKFVYKGDICEGFESLADSVLTGNLCRSNSINKGRHNKPSLFEPQYRKAVIASVGLIFFQQFSGQPSVLSYATVLFKAAGWSGNASVVSSVLMMMTSAVTVLLVERLGRKFLLCTCCIVMMISISALSISFWGWDDTIEAESVGSSQKYVILCSMFLYIAGYQIGFGPINWCIVSEIFPLEIRGKAIALFVEMNYALNFGVQFIIPIIKETLGWGRTFSLFGVILAFAFFFIRTYVPETSGLTLEEIQDILNGEDLNDEEQCESTEETHLLEGVASSSSLFGAAWSLEEMENQIIRTNSGAWKLEEMDNSNKSRR</sequence>
<dbReference type="PROSITE" id="PS50850">
    <property type="entry name" value="MFS"/>
    <property type="match status" value="1"/>
</dbReference>
<dbReference type="Gene3D" id="1.20.1250.20">
    <property type="entry name" value="MFS general substrate transporter like domains"/>
    <property type="match status" value="2"/>
</dbReference>
<evidence type="ECO:0000256" key="16">
    <source>
        <dbReference type="SAM" id="Phobius"/>
    </source>
</evidence>
<evidence type="ECO:0000313" key="18">
    <source>
        <dbReference type="EMBL" id="OEU16227.1"/>
    </source>
</evidence>
<dbReference type="NCBIfam" id="TIGR00879">
    <property type="entry name" value="SP"/>
    <property type="match status" value="1"/>
</dbReference>
<dbReference type="PANTHER" id="PTHR48023">
    <property type="entry name" value="D-XYLOSE-PROTON SYMPORTER-LIKE 2"/>
    <property type="match status" value="1"/>
</dbReference>
<keyword evidence="6 16" id="KW-1133">Transmembrane helix</keyword>
<dbReference type="InterPro" id="IPR020846">
    <property type="entry name" value="MFS_dom"/>
</dbReference>
<comment type="catalytic activity">
    <reaction evidence="11">
        <text>D-mannose(out) = D-mannose(in)</text>
        <dbReference type="Rhea" id="RHEA:78391"/>
        <dbReference type="ChEBI" id="CHEBI:4208"/>
    </reaction>
    <physiologicalReaction direction="left-to-right" evidence="11">
        <dbReference type="Rhea" id="RHEA:78392"/>
    </physiologicalReaction>
</comment>
<dbReference type="PRINTS" id="PR00171">
    <property type="entry name" value="SUGRTRNSPORT"/>
</dbReference>
<reference evidence="18 19" key="1">
    <citation type="submission" date="2016-09" db="EMBL/GenBank/DDBJ databases">
        <title>Extensive genetic diversity and differential bi-allelic expression allows diatom success in the polar Southern Ocean.</title>
        <authorList>
            <consortium name="DOE Joint Genome Institute"/>
            <person name="Mock T."/>
            <person name="Otillar R.P."/>
            <person name="Strauss J."/>
            <person name="Dupont C."/>
            <person name="Frickenhaus S."/>
            <person name="Maumus F."/>
            <person name="Mcmullan M."/>
            <person name="Sanges R."/>
            <person name="Schmutz J."/>
            <person name="Toseland A."/>
            <person name="Valas R."/>
            <person name="Veluchamy A."/>
            <person name="Ward B.J."/>
            <person name="Allen A."/>
            <person name="Barry K."/>
            <person name="Falciatore A."/>
            <person name="Ferrante M."/>
            <person name="Fortunato A.E."/>
            <person name="Gloeckner G."/>
            <person name="Gruber A."/>
            <person name="Hipkin R."/>
            <person name="Janech M."/>
            <person name="Kroth P."/>
            <person name="Leese F."/>
            <person name="Lindquist E."/>
            <person name="Lyon B.R."/>
            <person name="Martin J."/>
            <person name="Mayer C."/>
            <person name="Parker M."/>
            <person name="Quesneville H."/>
            <person name="Raymond J."/>
            <person name="Uhlig C."/>
            <person name="Valentin K.U."/>
            <person name="Worden A.Z."/>
            <person name="Armbrust E.V."/>
            <person name="Bowler C."/>
            <person name="Green B."/>
            <person name="Moulton V."/>
            <person name="Van Oosterhout C."/>
            <person name="Grigoriev I."/>
        </authorList>
    </citation>
    <scope>NUCLEOTIDE SEQUENCE [LARGE SCALE GENOMIC DNA]</scope>
    <source>
        <strain evidence="18 19">CCMP1102</strain>
    </source>
</reference>
<evidence type="ECO:0000256" key="6">
    <source>
        <dbReference type="ARBA" id="ARBA00022989"/>
    </source>
</evidence>
<proteinExistence type="inferred from homology"/>
<dbReference type="InterPro" id="IPR003663">
    <property type="entry name" value="Sugar/inositol_transpt"/>
</dbReference>
<dbReference type="AlphaFoldDB" id="A0A1E7FDJ9"/>
<keyword evidence="7 16" id="KW-0472">Membrane</keyword>
<comment type="similarity">
    <text evidence="2 15">Belongs to the major facilitator superfamily. Sugar transporter (TC 2.A.1.1) family.</text>
</comment>
<dbReference type="InterPro" id="IPR005829">
    <property type="entry name" value="Sugar_transporter_CS"/>
</dbReference>
<dbReference type="InterPro" id="IPR036259">
    <property type="entry name" value="MFS_trans_sf"/>
</dbReference>
<evidence type="ECO:0000256" key="4">
    <source>
        <dbReference type="ARBA" id="ARBA00022448"/>
    </source>
</evidence>
<evidence type="ECO:0000256" key="2">
    <source>
        <dbReference type="ARBA" id="ARBA00010992"/>
    </source>
</evidence>
<keyword evidence="5 16" id="KW-0812">Transmembrane</keyword>
<feature type="transmembrane region" description="Helical" evidence="16">
    <location>
        <begin position="186"/>
        <end position="204"/>
    </location>
</feature>
<protein>
    <recommendedName>
        <fullName evidence="14">Hexose transporter 1</fullName>
    </recommendedName>
</protein>
<evidence type="ECO:0000256" key="14">
    <source>
        <dbReference type="ARBA" id="ARBA00044780"/>
    </source>
</evidence>
<comment type="catalytic activity">
    <reaction evidence="10">
        <text>D-xylose(out) = D-xylose(in)</text>
        <dbReference type="Rhea" id="RHEA:78427"/>
        <dbReference type="ChEBI" id="CHEBI:53455"/>
    </reaction>
    <physiologicalReaction direction="left-to-right" evidence="10">
        <dbReference type="Rhea" id="RHEA:78428"/>
    </physiologicalReaction>
</comment>